<protein>
    <submittedName>
        <fullName evidence="1">Uncharacterized protein</fullName>
    </submittedName>
</protein>
<proteinExistence type="predicted"/>
<accession>Q12V16</accession>
<dbReference type="Proteomes" id="UP000001979">
    <property type="component" value="Chromosome"/>
</dbReference>
<organism evidence="1 2">
    <name type="scientific">Methanococcoides burtonii (strain DSM 6242 / NBRC 107633 / OCM 468 / ACE-M)</name>
    <dbReference type="NCBI Taxonomy" id="259564"/>
    <lineage>
        <taxon>Archaea</taxon>
        <taxon>Methanobacteriati</taxon>
        <taxon>Methanobacteriota</taxon>
        <taxon>Stenosarchaea group</taxon>
        <taxon>Methanomicrobia</taxon>
        <taxon>Methanosarcinales</taxon>
        <taxon>Methanosarcinaceae</taxon>
        <taxon>Methanococcoides</taxon>
    </lineage>
</organism>
<dbReference type="RefSeq" id="WP_011499853.1">
    <property type="nucleotide sequence ID" value="NC_007955.1"/>
</dbReference>
<sequence length="298" mass="33056">MKLKLLLGLLIVVGMIGFGLATEESEEQLLGRVLTPDEVMAVFGNASWDYQIPEELRQDSIKRTIASEKEDKKPLTPEEIAEINANAPEGMFLVSGIEDVSMNRASSGNTGIENHDEPFSYVTYGKVPYFDIEDERGEWLYNLKIIISASETEMESHIRPEGSVYSYGHSYDGYISIGIVADSGINDSLMDEIYDIFDQHAQEIGIEDVPVLFEYGDIEAGEAIDEEDGIVDRTIAVIDDDGNVIIYAEDEAYFDEEGNLVIIGNETTQEENGTNKQTPGFTSIMLIIGLLLSARSRK</sequence>
<reference evidence="2" key="1">
    <citation type="journal article" date="2009" name="ISME J.">
        <title>The genome sequence of the psychrophilic archaeon, Methanococcoides burtonii: the role of genome evolution in cold adaptation.</title>
        <authorList>
            <person name="Allen M.A."/>
            <person name="Lauro F.M."/>
            <person name="Williams T.J."/>
            <person name="Burg D."/>
            <person name="Siddiqui K.S."/>
            <person name="De Francisci D."/>
            <person name="Chong K.W."/>
            <person name="Pilak O."/>
            <person name="Chew H.H."/>
            <person name="De Maere M.Z."/>
            <person name="Ting L."/>
            <person name="Katrib M."/>
            <person name="Ng C."/>
            <person name="Sowers K.R."/>
            <person name="Galperin M.Y."/>
            <person name="Anderson I.J."/>
            <person name="Ivanova N."/>
            <person name="Dalin E."/>
            <person name="Martinez M."/>
            <person name="Lapidus A."/>
            <person name="Hauser L."/>
            <person name="Land M."/>
            <person name="Thomas T."/>
            <person name="Cavicchioli R."/>
        </authorList>
    </citation>
    <scope>NUCLEOTIDE SEQUENCE [LARGE SCALE GENOMIC DNA]</scope>
    <source>
        <strain evidence="2">DSM 6242 / NBRC 107633 / OCM 468 / ACE-M</strain>
    </source>
</reference>
<dbReference type="HOGENOM" id="CLU_932582_0_0_2"/>
<evidence type="ECO:0000313" key="2">
    <source>
        <dbReference type="Proteomes" id="UP000001979"/>
    </source>
</evidence>
<dbReference type="KEGG" id="mbu:Mbur_1825"/>
<evidence type="ECO:0000313" key="1">
    <source>
        <dbReference type="EMBL" id="ABE52710.1"/>
    </source>
</evidence>
<gene>
    <name evidence="1" type="ordered locus">Mbur_1825</name>
</gene>
<keyword evidence="2" id="KW-1185">Reference proteome</keyword>
<dbReference type="OrthoDB" id="136081at2157"/>
<dbReference type="GeneID" id="3997952"/>
<dbReference type="AlphaFoldDB" id="Q12V16"/>
<name>Q12V16_METBU</name>
<dbReference type="EMBL" id="CP000300">
    <property type="protein sequence ID" value="ABE52710.1"/>
    <property type="molecule type" value="Genomic_DNA"/>
</dbReference>